<gene>
    <name evidence="7" type="primary">mshA</name>
    <name evidence="11" type="ORF">GCM10025865_19150</name>
</gene>
<dbReference type="SUPFAM" id="SSF53756">
    <property type="entry name" value="UDP-Glycosyltransferase/glycogen phosphorylase"/>
    <property type="match status" value="1"/>
</dbReference>
<dbReference type="Pfam" id="PF13579">
    <property type="entry name" value="Glyco_trans_4_4"/>
    <property type="match status" value="1"/>
</dbReference>
<dbReference type="InterPro" id="IPR028098">
    <property type="entry name" value="Glyco_trans_4-like_N"/>
</dbReference>
<evidence type="ECO:0000259" key="9">
    <source>
        <dbReference type="Pfam" id="PF00534"/>
    </source>
</evidence>
<proteinExistence type="inferred from homology"/>
<evidence type="ECO:0000256" key="2">
    <source>
        <dbReference type="ARBA" id="ARBA00022676"/>
    </source>
</evidence>
<feature type="binding site" evidence="7">
    <location>
        <position position="469"/>
    </location>
    <ligand>
        <name>1D-myo-inositol 3-phosphate</name>
        <dbReference type="ChEBI" id="CHEBI:58401"/>
    </ligand>
</feature>
<comment type="catalytic activity">
    <reaction evidence="6 7">
        <text>1D-myo-inositol 3-phosphate + UDP-N-acetyl-alpha-D-glucosamine = 1D-myo-inositol 2-acetamido-2-deoxy-alpha-D-glucopyranoside 3-phosphate + UDP + H(+)</text>
        <dbReference type="Rhea" id="RHEA:26188"/>
        <dbReference type="ChEBI" id="CHEBI:15378"/>
        <dbReference type="ChEBI" id="CHEBI:57705"/>
        <dbReference type="ChEBI" id="CHEBI:58223"/>
        <dbReference type="ChEBI" id="CHEBI:58401"/>
        <dbReference type="ChEBI" id="CHEBI:58892"/>
        <dbReference type="EC" id="2.4.1.250"/>
    </reaction>
</comment>
<feature type="domain" description="Glycosyl transferase family 1" evidence="9">
    <location>
        <begin position="637"/>
        <end position="797"/>
    </location>
</feature>
<protein>
    <recommendedName>
        <fullName evidence="7">D-inositol-3-phosphate glycosyltransferase</fullName>
        <ecNumber evidence="7">2.4.1.250</ecNumber>
    </recommendedName>
    <alternativeName>
        <fullName evidence="7">N-acetylglucosamine-inositol-phosphate N-acetylglucosaminyltransferase</fullName>
        <shortName evidence="7">GlcNAc-Ins-P N-acetylglucosaminyltransferase</shortName>
    </alternativeName>
</protein>
<keyword evidence="12" id="KW-1185">Reference proteome</keyword>
<feature type="binding site" evidence="7">
    <location>
        <position position="502"/>
    </location>
    <ligand>
        <name>1D-myo-inositol 3-phosphate</name>
        <dbReference type="ChEBI" id="CHEBI:58401"/>
    </ligand>
</feature>
<feature type="binding site" evidence="7">
    <location>
        <begin position="406"/>
        <end position="407"/>
    </location>
    <ligand>
        <name>UDP-N-acetyl-alpha-D-glucosamine</name>
        <dbReference type="ChEBI" id="CHEBI:57705"/>
    </ligand>
</feature>
<name>A0ABN6XG90_9CELL</name>
<feature type="region of interest" description="Disordered" evidence="8">
    <location>
        <begin position="611"/>
        <end position="640"/>
    </location>
</feature>
<feature type="domain" description="Glycosyltransferase subfamily 4-like N-terminal" evidence="10">
    <location>
        <begin position="413"/>
        <end position="588"/>
    </location>
</feature>
<feature type="compositionally biased region" description="Basic and acidic residues" evidence="8">
    <location>
        <begin position="622"/>
        <end position="631"/>
    </location>
</feature>
<dbReference type="InterPro" id="IPR019405">
    <property type="entry name" value="Lactonase_7-beta_prop"/>
</dbReference>
<dbReference type="InterPro" id="IPR015943">
    <property type="entry name" value="WD40/YVTN_repeat-like_dom_sf"/>
</dbReference>
<keyword evidence="3 7" id="KW-0808">Transferase</keyword>
<feature type="binding site" evidence="7">
    <location>
        <position position="724"/>
    </location>
    <ligand>
        <name>Mg(2+)</name>
        <dbReference type="ChEBI" id="CHEBI:18420"/>
    </ligand>
</feature>
<dbReference type="InterPro" id="IPR011048">
    <property type="entry name" value="Haem_d1_sf"/>
</dbReference>
<feature type="binding site" evidence="7">
    <location>
        <position position="734"/>
    </location>
    <ligand>
        <name>UDP-N-acetyl-alpha-D-glucosamine</name>
        <dbReference type="ChEBI" id="CHEBI:57705"/>
    </ligand>
</feature>
<feature type="binding site" evidence="7">
    <location>
        <position position="526"/>
    </location>
    <ligand>
        <name>1D-myo-inositol 3-phosphate</name>
        <dbReference type="ChEBI" id="CHEBI:58401"/>
    </ligand>
</feature>
<feature type="binding site" evidence="7">
    <location>
        <position position="748"/>
    </location>
    <ligand>
        <name>Mg(2+)</name>
        <dbReference type="ChEBI" id="CHEBI:18420"/>
    </ligand>
</feature>
<feature type="binding site" evidence="7">
    <location>
        <position position="742"/>
    </location>
    <ligand>
        <name>UDP-N-acetyl-alpha-D-glucosamine</name>
        <dbReference type="ChEBI" id="CHEBI:57705"/>
    </ligand>
</feature>
<dbReference type="Pfam" id="PF00534">
    <property type="entry name" value="Glycos_transf_1"/>
    <property type="match status" value="1"/>
</dbReference>
<keyword evidence="5 7" id="KW-0460">Magnesium</keyword>
<dbReference type="PANTHER" id="PTHR12526:SF510">
    <property type="entry name" value="D-INOSITOL 3-PHOSPHATE GLYCOSYLTRANSFERASE"/>
    <property type="match status" value="1"/>
</dbReference>
<evidence type="ECO:0000259" key="10">
    <source>
        <dbReference type="Pfam" id="PF13579"/>
    </source>
</evidence>
<evidence type="ECO:0000256" key="8">
    <source>
        <dbReference type="SAM" id="MobiDB-lite"/>
    </source>
</evidence>
<dbReference type="SUPFAM" id="SSF51004">
    <property type="entry name" value="C-terminal (heme d1) domain of cytochrome cd1-nitrite reductase"/>
    <property type="match status" value="1"/>
</dbReference>
<comment type="subunit">
    <text evidence="7">Homodimer.</text>
</comment>
<evidence type="ECO:0000256" key="7">
    <source>
        <dbReference type="HAMAP-Rule" id="MF_01695"/>
    </source>
</evidence>
<feature type="binding site" evidence="7">
    <location>
        <position position="721"/>
    </location>
    <ligand>
        <name>Mg(2+)</name>
        <dbReference type="ChEBI" id="CHEBI:18420"/>
    </ligand>
</feature>
<dbReference type="InterPro" id="IPR001296">
    <property type="entry name" value="Glyco_trans_1"/>
</dbReference>
<feature type="binding site" evidence="7">
    <location>
        <position position="414"/>
    </location>
    <ligand>
        <name>UDP-N-acetyl-alpha-D-glucosamine</name>
        <dbReference type="ChEBI" id="CHEBI:57705"/>
    </ligand>
</feature>
<dbReference type="EC" id="2.4.1.250" evidence="7"/>
<feature type="binding site" evidence="7">
    <location>
        <position position="655"/>
    </location>
    <ligand>
        <name>UDP-N-acetyl-alpha-D-glucosamine</name>
        <dbReference type="ChEBI" id="CHEBI:57705"/>
    </ligand>
</feature>
<dbReference type="EMBL" id="AP027729">
    <property type="protein sequence ID" value="BDZ42616.1"/>
    <property type="molecule type" value="Genomic_DNA"/>
</dbReference>
<feature type="binding site" evidence="7">
    <location>
        <position position="650"/>
    </location>
    <ligand>
        <name>UDP-N-acetyl-alpha-D-glucosamine</name>
        <dbReference type="ChEBI" id="CHEBI:57705"/>
    </ligand>
</feature>
<comment type="function">
    <text evidence="7">Catalyzes the transfer of a N-acetyl-glucosamine moiety to 1D-myo-inositol 3-phosphate to produce 1D-myo-inositol 2-acetamido-2-deoxy-glucopyranoside 3-phosphate in the mycothiol biosynthesis pathway.</text>
</comment>
<feature type="binding site" evidence="7">
    <location>
        <begin position="411"/>
        <end position="416"/>
    </location>
    <ligand>
        <name>1D-myo-inositol 3-phosphate</name>
        <dbReference type="ChEBI" id="CHEBI:58401"/>
    </ligand>
</feature>
<dbReference type="Gene3D" id="2.130.10.10">
    <property type="entry name" value="YVTN repeat-like/Quinoprotein amine dehydrogenase"/>
    <property type="match status" value="1"/>
</dbReference>
<feature type="binding site" evidence="7">
    <location>
        <position position="546"/>
    </location>
    <ligand>
        <name>1D-myo-inositol 3-phosphate</name>
        <dbReference type="ChEBI" id="CHEBI:58401"/>
    </ligand>
</feature>
<dbReference type="Gene3D" id="3.40.50.2000">
    <property type="entry name" value="Glycogen Phosphorylase B"/>
    <property type="match status" value="2"/>
</dbReference>
<evidence type="ECO:0000256" key="5">
    <source>
        <dbReference type="ARBA" id="ARBA00022842"/>
    </source>
</evidence>
<feature type="binding site" evidence="7">
    <location>
        <position position="722"/>
    </location>
    <ligand>
        <name>Mg(2+)</name>
        <dbReference type="ChEBI" id="CHEBI:18420"/>
    </ligand>
</feature>
<dbReference type="Pfam" id="PF10282">
    <property type="entry name" value="Lactonase"/>
    <property type="match status" value="1"/>
</dbReference>
<dbReference type="InterPro" id="IPR017814">
    <property type="entry name" value="Mycothiol_biosynthesis_MshA"/>
</dbReference>
<evidence type="ECO:0000256" key="1">
    <source>
        <dbReference type="ARBA" id="ARBA00008449"/>
    </source>
</evidence>
<evidence type="ECO:0000313" key="12">
    <source>
        <dbReference type="Proteomes" id="UP001321475"/>
    </source>
</evidence>
<reference evidence="12" key="1">
    <citation type="journal article" date="2019" name="Int. J. Syst. Evol. Microbiol.">
        <title>The Global Catalogue of Microorganisms (GCM) 10K type strain sequencing project: providing services to taxonomists for standard genome sequencing and annotation.</title>
        <authorList>
            <consortium name="The Broad Institute Genomics Platform"/>
            <consortium name="The Broad Institute Genome Sequencing Center for Infectious Disease"/>
            <person name="Wu L."/>
            <person name="Ma J."/>
        </authorList>
    </citation>
    <scope>NUCLEOTIDE SEQUENCE [LARGE SCALE GENOMIC DNA]</scope>
    <source>
        <strain evidence="12">NBRC 108565</strain>
    </source>
</reference>
<feature type="compositionally biased region" description="Gly residues" evidence="8">
    <location>
        <begin position="612"/>
        <end position="621"/>
    </location>
</feature>
<feature type="region of interest" description="Disordered" evidence="8">
    <location>
        <begin position="1"/>
        <end position="24"/>
    </location>
</feature>
<keyword evidence="2 7" id="KW-0328">Glycosyltransferase</keyword>
<dbReference type="Proteomes" id="UP001321475">
    <property type="component" value="Chromosome"/>
</dbReference>
<comment type="caution">
    <text evidence="7">Lacks conserved residue(s) required for the propagation of feature annotation.</text>
</comment>
<evidence type="ECO:0000256" key="6">
    <source>
        <dbReference type="ARBA" id="ARBA00048131"/>
    </source>
</evidence>
<comment type="similarity">
    <text evidence="1 7">Belongs to the glycosyltransferase group 1 family. MshA subfamily.</text>
</comment>
<organism evidence="11 12">
    <name type="scientific">Paraoerskovia sediminicola</name>
    <dbReference type="NCBI Taxonomy" id="1138587"/>
    <lineage>
        <taxon>Bacteria</taxon>
        <taxon>Bacillati</taxon>
        <taxon>Actinomycetota</taxon>
        <taxon>Actinomycetes</taxon>
        <taxon>Micrococcales</taxon>
        <taxon>Cellulomonadaceae</taxon>
        <taxon>Paraoerskovia</taxon>
    </lineage>
</organism>
<dbReference type="HAMAP" id="MF_01695">
    <property type="entry name" value="MshA"/>
    <property type="match status" value="1"/>
</dbReference>
<feature type="binding site" evidence="7">
    <location>
        <position position="400"/>
    </location>
    <ligand>
        <name>1D-myo-inositol 3-phosphate</name>
        <dbReference type="ChEBI" id="CHEBI:58401"/>
    </ligand>
</feature>
<dbReference type="PANTHER" id="PTHR12526">
    <property type="entry name" value="GLYCOSYLTRANSFERASE"/>
    <property type="match status" value="1"/>
</dbReference>
<evidence type="ECO:0000256" key="3">
    <source>
        <dbReference type="ARBA" id="ARBA00022679"/>
    </source>
</evidence>
<feature type="region of interest" description="Disordered" evidence="8">
    <location>
        <begin position="358"/>
        <end position="386"/>
    </location>
</feature>
<evidence type="ECO:0000256" key="4">
    <source>
        <dbReference type="ARBA" id="ARBA00022723"/>
    </source>
</evidence>
<sequence length="835" mass="86260">MTTSSTPARTAQVARGEREDSATTTSLWIGTYPEAGPGSGVGTGEGVWRVDVDRAGGFAGLRLVSEVPSPSFLALHPSGRTLFAVTETGDGRVSALGLDAEGDDLEPHPDAVLPSGGADPCHVHAEPDALWVANYSSGTVSRFPVDDGGAFDGAAVVGQHTGSGPVADRQEGPHAHFVGRVGDELWAVDLGADRLVRYAPDGTRVGEVAVPAGSGPRHFVTMPGAVLVVCELDPAVLVVSLGDGEAAEPAVVARHDVVAIPAAQVPDGVPVQPSHVALGSGGARMYVAVRGVDVLSAFEVVTSEGAPEVAPVLRHLADSPIGGAWPRHFAVLDLPDEDGDLVVVANQGSSTLVSLRVGASGRPTSSRRRTSRHPPASCRCPPPGDTGRMPTLHVAMLSVHTSPLDQPGTGDAGGMNVYVVGLAEALARRGAEVEIFTRATSSDQPRSHRLSPGVTVRHVAAGPYEGLDKNDLPGQLCAFAAGVLRTEAGREVGWYDVVHAHYWLSGEVGWLVADRWDVPLVQSMHTMARVKNAALAPGDAPEPLGRIIGEEQVVAEADALVASTGAEAEDLVDHYGAVPEAVHVVAPGVDLATFSPSPAGTDRAALRADLIGGQGLSGPGAGRDREPDRDPVPGSAESSSDRPLVLFAGRVQPLKGPDVLVRALAVMRSAGEPVPRLVVLGGSSGRSSSVRELEALAHQEGVADVVSVRPPATREELAQWFRAADVVAVPSHNESFGLVAAEAQACGTPVLAAAVGGLRTVVEDGVTGVLVEDHDPVTWAAEIGALLRDDVRRTALGAGAVAARDRFGWDVAADRMLEVYAAAGVSRRARRRARG</sequence>
<accession>A0ABN6XG90</accession>
<keyword evidence="4 7" id="KW-0479">Metal-binding</keyword>
<evidence type="ECO:0000313" key="11">
    <source>
        <dbReference type="EMBL" id="BDZ42616.1"/>
    </source>
</evidence>